<dbReference type="AlphaFoldDB" id="U5NAW4"/>
<dbReference type="KEGG" id="cbx:Cenrod_1276"/>
<proteinExistence type="predicted"/>
<reference evidence="2 3" key="1">
    <citation type="journal article" date="2013" name="Genome Biol.">
        <title>Genomic analysis reveals key aspects of prokaryotic symbiosis in the phototrophic consortium "Chlorochromatium aggregatum".</title>
        <authorList>
            <person name="Liu Z."/>
            <person name="Muller J."/>
            <person name="Li T."/>
            <person name="Alvey R.M."/>
            <person name="Vogl K."/>
            <person name="Frigaard N.U."/>
            <person name="Rockwell N.C."/>
            <person name="Boyd E.S."/>
            <person name="Tomsho L.P."/>
            <person name="Schuster S.C."/>
            <person name="Henke P."/>
            <person name="Rohde M."/>
            <person name="Overmann J."/>
            <person name="Bryant D.A."/>
        </authorList>
    </citation>
    <scope>NUCLEOTIDE SEQUENCE [LARGE SCALE GENOMIC DNA]</scope>
    <source>
        <strain evidence="2">CR</strain>
    </source>
</reference>
<dbReference type="InterPro" id="IPR051396">
    <property type="entry name" value="Bact_Antivir_Def_Nuclease"/>
</dbReference>
<dbReference type="InterPro" id="IPR003593">
    <property type="entry name" value="AAA+_ATPase"/>
</dbReference>
<dbReference type="SUPFAM" id="SSF52540">
    <property type="entry name" value="P-loop containing nucleoside triphosphate hydrolases"/>
    <property type="match status" value="1"/>
</dbReference>
<dbReference type="InterPro" id="IPR003959">
    <property type="entry name" value="ATPase_AAA_core"/>
</dbReference>
<dbReference type="Pfam" id="PF13175">
    <property type="entry name" value="AAA_15"/>
    <property type="match status" value="1"/>
</dbReference>
<keyword evidence="3" id="KW-1185">Reference proteome</keyword>
<dbReference type="GO" id="GO:0005524">
    <property type="term" value="F:ATP binding"/>
    <property type="evidence" value="ECO:0007669"/>
    <property type="project" value="InterPro"/>
</dbReference>
<dbReference type="STRING" id="946483.Cenrod_1276"/>
<dbReference type="eggNOG" id="COG1106">
    <property type="taxonomic scope" value="Bacteria"/>
</dbReference>
<dbReference type="PATRIC" id="fig|946483.4.peg.1283"/>
<organism evidence="2 3">
    <name type="scientific">Candidatus Symbiobacter mobilis CR</name>
    <dbReference type="NCBI Taxonomy" id="946483"/>
    <lineage>
        <taxon>Bacteria</taxon>
        <taxon>Pseudomonadati</taxon>
        <taxon>Pseudomonadota</taxon>
        <taxon>Betaproteobacteria</taxon>
        <taxon>Burkholderiales</taxon>
        <taxon>Comamonadaceae</taxon>
    </lineage>
</organism>
<evidence type="ECO:0000313" key="3">
    <source>
        <dbReference type="Proteomes" id="UP000017184"/>
    </source>
</evidence>
<dbReference type="CDD" id="cd00267">
    <property type="entry name" value="ABC_ATPase"/>
    <property type="match status" value="1"/>
</dbReference>
<sequence>MRLLHYLEIENFKRFGDKQRIELDHPAVLIGPNNCGKTSAMQALALWSQAVKTWYDVRKDSSAKERTATSINRLNIVAVPVQRTRFFWHNTQVRTGNKDIPLIITVGVEFQGEVVALCMRFRNHGDELVYCSPDPGIVGNVELLCHAATLKVELLYPMSGLETEEPLLQPGRIDVLLGQGQTAQVLRNLCLMVLSKSADDWQRVTSLMKRLFNVELAAPKETTRGSIALEYRQPGVKETLDVSSSGRGFQQMLLIFAYLYSHKGSVLLVDEPDAHLEILRQKQVYVLLRDIASENASQVVMVTHSEVILDEALDNNLTLLLDGRADDLAKKSDIRNSLKLFGTAHYVKARERGYVLYVEGSTDVDMLRALAERLNHAAAQFWDECINSFYVQNNYPDQDLNAELERVEGGFGVTPQQHFNGLRNLLPQLQGLAILDNDGRSRNGRQDGPLQISYWKRYEAENYFITPDVLRNYARTHYADMELFGGFQQDIDAVLDRLIWEQVFDGMEADFQAWKQSAPEVARVLWEAKTERRKLSAFAEEFFRRLADQLHSPMLLKKGELHRLVPFVNPQSISFEVVEKLDLLVELFRISGQPEALEGVP</sequence>
<dbReference type="HOGENOM" id="CLU_478889_0_0_4"/>
<dbReference type="RefSeq" id="WP_022772467.1">
    <property type="nucleotide sequence ID" value="NC_022576.1"/>
</dbReference>
<dbReference type="SMART" id="SM00382">
    <property type="entry name" value="AAA"/>
    <property type="match status" value="1"/>
</dbReference>
<name>U5NAW4_9BURK</name>
<dbReference type="GO" id="GO:0016887">
    <property type="term" value="F:ATP hydrolysis activity"/>
    <property type="evidence" value="ECO:0007669"/>
    <property type="project" value="InterPro"/>
</dbReference>
<dbReference type="Gene3D" id="3.40.50.300">
    <property type="entry name" value="P-loop containing nucleotide triphosphate hydrolases"/>
    <property type="match status" value="2"/>
</dbReference>
<evidence type="ECO:0000313" key="2">
    <source>
        <dbReference type="EMBL" id="AGX87368.1"/>
    </source>
</evidence>
<dbReference type="InterPro" id="IPR041685">
    <property type="entry name" value="AAA_GajA/Old/RecF-like"/>
</dbReference>
<gene>
    <name evidence="2" type="ORF">Cenrod_1276</name>
</gene>
<dbReference type="Proteomes" id="UP000017184">
    <property type="component" value="Chromosome"/>
</dbReference>
<protein>
    <submittedName>
        <fullName evidence="2">ATPase-like protein</fullName>
    </submittedName>
</protein>
<accession>U5NAW4</accession>
<dbReference type="PANTHER" id="PTHR43581:SF2">
    <property type="entry name" value="EXCINUCLEASE ATPASE SUBUNIT"/>
    <property type="match status" value="1"/>
</dbReference>
<dbReference type="OrthoDB" id="3322489at2"/>
<evidence type="ECO:0000259" key="1">
    <source>
        <dbReference type="SMART" id="SM00382"/>
    </source>
</evidence>
<dbReference type="EMBL" id="CP004885">
    <property type="protein sequence ID" value="AGX87368.1"/>
    <property type="molecule type" value="Genomic_DNA"/>
</dbReference>
<feature type="domain" description="AAA+ ATPase" evidence="1">
    <location>
        <begin position="23"/>
        <end position="327"/>
    </location>
</feature>
<dbReference type="PANTHER" id="PTHR43581">
    <property type="entry name" value="ATP/GTP PHOSPHATASE"/>
    <property type="match status" value="1"/>
</dbReference>
<dbReference type="Pfam" id="PF13304">
    <property type="entry name" value="AAA_21"/>
    <property type="match status" value="1"/>
</dbReference>
<dbReference type="InterPro" id="IPR027417">
    <property type="entry name" value="P-loop_NTPase"/>
</dbReference>